<evidence type="ECO:0000256" key="5">
    <source>
        <dbReference type="ARBA" id="ARBA00023204"/>
    </source>
</evidence>
<dbReference type="Gene3D" id="2.40.50.140">
    <property type="entry name" value="Nucleic acid-binding proteins"/>
    <property type="match status" value="1"/>
</dbReference>
<keyword evidence="1 6" id="KW-0963">Cytoplasm</keyword>
<keyword evidence="3 6" id="KW-0238">DNA-binding</keyword>
<dbReference type="SUPFAM" id="SSF50249">
    <property type="entry name" value="Nucleic acid-binding proteins"/>
    <property type="match status" value="1"/>
</dbReference>
<dbReference type="Pfam" id="PF07499">
    <property type="entry name" value="RuvA_C"/>
    <property type="match status" value="1"/>
</dbReference>
<evidence type="ECO:0000259" key="7">
    <source>
        <dbReference type="SMART" id="SM00278"/>
    </source>
</evidence>
<reference evidence="8 9" key="1">
    <citation type="journal article" date="2021" name="Sci. Rep.">
        <title>The distribution of antibiotic resistance genes in chicken gut microbiota commensals.</title>
        <authorList>
            <person name="Juricova H."/>
            <person name="Matiasovicova J."/>
            <person name="Kubasova T."/>
            <person name="Cejkova D."/>
            <person name="Rychlik I."/>
        </authorList>
    </citation>
    <scope>NUCLEOTIDE SEQUENCE [LARGE SCALE GENOMIC DNA]</scope>
    <source>
        <strain evidence="8 9">An537</strain>
    </source>
</reference>
<feature type="region of interest" description="Domain III" evidence="6">
    <location>
        <begin position="156"/>
        <end position="202"/>
    </location>
</feature>
<dbReference type="SUPFAM" id="SSF46929">
    <property type="entry name" value="DNA helicase RuvA subunit, C-terminal domain"/>
    <property type="match status" value="1"/>
</dbReference>
<dbReference type="Pfam" id="PF01330">
    <property type="entry name" value="RuvA_N"/>
    <property type="match status" value="1"/>
</dbReference>
<comment type="similarity">
    <text evidence="6">Belongs to the RuvA family.</text>
</comment>
<feature type="domain" description="Helix-hairpin-helix DNA-binding motif class 1" evidence="7">
    <location>
        <begin position="107"/>
        <end position="126"/>
    </location>
</feature>
<accession>A0ABS2GFI4</accession>
<dbReference type="Proteomes" id="UP000707138">
    <property type="component" value="Unassembled WGS sequence"/>
</dbReference>
<keyword evidence="9" id="KW-1185">Reference proteome</keyword>
<organism evidence="8 9">
    <name type="scientific">Veillonella magna</name>
    <dbReference type="NCBI Taxonomy" id="464322"/>
    <lineage>
        <taxon>Bacteria</taxon>
        <taxon>Bacillati</taxon>
        <taxon>Bacillota</taxon>
        <taxon>Negativicutes</taxon>
        <taxon>Veillonellales</taxon>
        <taxon>Veillonellaceae</taxon>
        <taxon>Veillonella</taxon>
    </lineage>
</organism>
<evidence type="ECO:0000313" key="9">
    <source>
        <dbReference type="Proteomes" id="UP000707138"/>
    </source>
</evidence>
<evidence type="ECO:0000256" key="3">
    <source>
        <dbReference type="ARBA" id="ARBA00023125"/>
    </source>
</evidence>
<dbReference type="Gene3D" id="1.10.150.20">
    <property type="entry name" value="5' to 3' exonuclease, C-terminal subdomain"/>
    <property type="match status" value="1"/>
</dbReference>
<evidence type="ECO:0000256" key="2">
    <source>
        <dbReference type="ARBA" id="ARBA00022763"/>
    </source>
</evidence>
<evidence type="ECO:0000256" key="4">
    <source>
        <dbReference type="ARBA" id="ARBA00023172"/>
    </source>
</evidence>
<dbReference type="InterPro" id="IPR003583">
    <property type="entry name" value="Hlx-hairpin-Hlx_DNA-bd_motif"/>
</dbReference>
<keyword evidence="2 6" id="KW-0227">DNA damage</keyword>
<dbReference type="InterPro" id="IPR011114">
    <property type="entry name" value="RuvA_C"/>
</dbReference>
<dbReference type="Gene3D" id="1.10.8.10">
    <property type="entry name" value="DNA helicase RuvA subunit, C-terminal domain"/>
    <property type="match status" value="1"/>
</dbReference>
<dbReference type="SUPFAM" id="SSF47781">
    <property type="entry name" value="RuvA domain 2-like"/>
    <property type="match status" value="1"/>
</dbReference>
<dbReference type="CDD" id="cd14332">
    <property type="entry name" value="UBA_RuvA_C"/>
    <property type="match status" value="1"/>
</dbReference>
<dbReference type="SMART" id="SM00278">
    <property type="entry name" value="HhH1"/>
    <property type="match status" value="2"/>
</dbReference>
<dbReference type="InterPro" id="IPR036267">
    <property type="entry name" value="RuvA_C_sf"/>
</dbReference>
<keyword evidence="5 6" id="KW-0234">DNA repair</keyword>
<dbReference type="InterPro" id="IPR010994">
    <property type="entry name" value="RuvA_2-like"/>
</dbReference>
<dbReference type="Pfam" id="PF14520">
    <property type="entry name" value="HHH_5"/>
    <property type="match status" value="1"/>
</dbReference>
<name>A0ABS2GFI4_9FIRM</name>
<comment type="caution">
    <text evidence="8">The sequence shown here is derived from an EMBL/GenBank/DDBJ whole genome shotgun (WGS) entry which is preliminary data.</text>
</comment>
<sequence length="202" mass="21470">MIGYVKGVITHLFGDSCYVDVHGVGYRVYVAASTRDALSEGEEVTLYTYMSVREDAIQLYGFASMAEYDLFLLLISVSGIGPKVGLGMLSGMPAESIMLAIYNGDVKALTKLPGIGKKSAERLVLELKDKINKLGSVSASDEVTPTAVAQRATGVAGETLAALLSLGYTEQEVAPEIERLDDGTKDVSQLLRAVLSSLGKGR</sequence>
<comment type="subcellular location">
    <subcellularLocation>
        <location evidence="6">Cytoplasm</location>
    </subcellularLocation>
</comment>
<dbReference type="EMBL" id="JACJLA010000003">
    <property type="protein sequence ID" value="MBM6912272.1"/>
    <property type="molecule type" value="Genomic_DNA"/>
</dbReference>
<proteinExistence type="inferred from homology"/>
<dbReference type="InterPro" id="IPR012340">
    <property type="entry name" value="NA-bd_OB-fold"/>
</dbReference>
<dbReference type="NCBIfam" id="TIGR00084">
    <property type="entry name" value="ruvA"/>
    <property type="match status" value="1"/>
</dbReference>
<feature type="domain" description="Helix-hairpin-helix DNA-binding motif class 1" evidence="7">
    <location>
        <begin position="72"/>
        <end position="91"/>
    </location>
</feature>
<comment type="domain">
    <text evidence="6">Has three domains with a flexible linker between the domains II and III and assumes an 'L' shape. Domain III is highly mobile and contacts RuvB.</text>
</comment>
<dbReference type="InterPro" id="IPR000085">
    <property type="entry name" value="RuvA"/>
</dbReference>
<evidence type="ECO:0000313" key="8">
    <source>
        <dbReference type="EMBL" id="MBM6912272.1"/>
    </source>
</evidence>
<gene>
    <name evidence="6 8" type="primary">ruvA</name>
    <name evidence="8" type="ORF">H6A01_02860</name>
</gene>
<comment type="caution">
    <text evidence="6">Lacks conserved residue(s) required for the propagation of feature annotation.</text>
</comment>
<comment type="function">
    <text evidence="6">The RuvA-RuvB-RuvC complex processes Holliday junction (HJ) DNA during genetic recombination and DNA repair, while the RuvA-RuvB complex plays an important role in the rescue of blocked DNA replication forks via replication fork reversal (RFR). RuvA specifically binds to HJ cruciform DNA, conferring on it an open structure. The RuvB hexamer acts as an ATP-dependent pump, pulling dsDNA into and through the RuvAB complex. HJ branch migration allows RuvC to scan DNA until it finds its consensus sequence, where it cleaves and resolves the cruciform DNA.</text>
</comment>
<comment type="subunit">
    <text evidence="6">Homotetramer. Forms an RuvA(8)-RuvB(12)-Holliday junction (HJ) complex. HJ DNA is sandwiched between 2 RuvA tetramers; dsDNA enters through RuvA and exits via RuvB. An RuvB hexamer assembles on each DNA strand where it exits the tetramer. Each RuvB hexamer is contacted by two RuvA subunits (via domain III) on 2 adjacent RuvB subunits; this complex drives branch migration. In the full resolvosome a probable DNA-RuvA(4)-RuvB(12)-RuvC(2) complex forms which resolves the HJ.</text>
</comment>
<evidence type="ECO:0000256" key="6">
    <source>
        <dbReference type="HAMAP-Rule" id="MF_00031"/>
    </source>
</evidence>
<protein>
    <recommendedName>
        <fullName evidence="6">Holliday junction branch migration complex subunit RuvA</fullName>
    </recommendedName>
</protein>
<keyword evidence="4 6" id="KW-0233">DNA recombination</keyword>
<dbReference type="HAMAP" id="MF_00031">
    <property type="entry name" value="DNA_HJ_migration_RuvA"/>
    <property type="match status" value="1"/>
</dbReference>
<evidence type="ECO:0000256" key="1">
    <source>
        <dbReference type="ARBA" id="ARBA00022490"/>
    </source>
</evidence>
<dbReference type="RefSeq" id="WP_028254701.1">
    <property type="nucleotide sequence ID" value="NZ_CALXQD010000005.1"/>
</dbReference>
<dbReference type="InterPro" id="IPR013849">
    <property type="entry name" value="DNA_helicase_Holl-junc_RuvA_I"/>
</dbReference>